<dbReference type="InterPro" id="IPR050625">
    <property type="entry name" value="ParA/MinD_ATPase"/>
</dbReference>
<dbReference type="InterPro" id="IPR027417">
    <property type="entry name" value="P-loop_NTPase"/>
</dbReference>
<sequence length="306" mass="33996">MIVFATSDKGGTGRSVTSCNLVYQAALRGLNVGYLDWDFGSPTAGAIFGVDSLNRGTRSGRGQHAYFLGQVLEPETVDIWAASDRNSLRHRPPGSGRMELLPGDEGQGEFRVGEGPIVQRALDILRWAQNEYDLTVVDLSAGRSYALRMALTATRPDENVGRSRWLVFHRWTMQHLTAAHGLVHGAQGLLDTGTKVGHDREDLLDRIRFVRTAIIDPNAPDLRGLRTSQLSWLSERNAELHLRARELELGARWVLGSIPVDPVFQWHEQLLTSSDLYGRETANKVTVDALHDLSLAVLDDDAWEPR</sequence>
<keyword evidence="2" id="KW-0067">ATP-binding</keyword>
<gene>
    <name evidence="3" type="ORF">J2S57_006539</name>
</gene>
<protein>
    <recommendedName>
        <fullName evidence="5">CobQ/CobB/MinD/ParA family nucleotide binding protein</fullName>
    </recommendedName>
</protein>
<evidence type="ECO:0000256" key="1">
    <source>
        <dbReference type="ARBA" id="ARBA00022741"/>
    </source>
</evidence>
<dbReference type="PANTHER" id="PTHR43384">
    <property type="entry name" value="SEPTUM SITE-DETERMINING PROTEIN MIND HOMOLOG, CHLOROPLASTIC-RELATED"/>
    <property type="match status" value="1"/>
</dbReference>
<keyword evidence="1" id="KW-0547">Nucleotide-binding</keyword>
<accession>A0ABT9PF36</accession>
<dbReference type="PANTHER" id="PTHR43384:SF6">
    <property type="entry name" value="SEPTUM SITE-DETERMINING PROTEIN MIND HOMOLOG, CHLOROPLASTIC"/>
    <property type="match status" value="1"/>
</dbReference>
<comment type="caution">
    <text evidence="3">The sequence shown here is derived from an EMBL/GenBank/DDBJ whole genome shotgun (WGS) entry which is preliminary data.</text>
</comment>
<proteinExistence type="predicted"/>
<keyword evidence="4" id="KW-1185">Reference proteome</keyword>
<dbReference type="RefSeq" id="WP_307249935.1">
    <property type="nucleotide sequence ID" value="NZ_JAUSQZ010000001.1"/>
</dbReference>
<reference evidence="3 4" key="1">
    <citation type="submission" date="2023-07" db="EMBL/GenBank/DDBJ databases">
        <title>Sequencing the genomes of 1000 actinobacteria strains.</title>
        <authorList>
            <person name="Klenk H.-P."/>
        </authorList>
    </citation>
    <scope>NUCLEOTIDE SEQUENCE [LARGE SCALE GENOMIC DNA]</scope>
    <source>
        <strain evidence="3 4">DSM 44388</strain>
    </source>
</reference>
<dbReference type="Proteomes" id="UP001235712">
    <property type="component" value="Unassembled WGS sequence"/>
</dbReference>
<evidence type="ECO:0000313" key="3">
    <source>
        <dbReference type="EMBL" id="MDP9830790.1"/>
    </source>
</evidence>
<evidence type="ECO:0000313" key="4">
    <source>
        <dbReference type="Proteomes" id="UP001235712"/>
    </source>
</evidence>
<evidence type="ECO:0000256" key="2">
    <source>
        <dbReference type="ARBA" id="ARBA00022840"/>
    </source>
</evidence>
<name>A0ABT9PF36_9ACTN</name>
<dbReference type="NCBIfam" id="NF040564">
    <property type="entry name" value="SCO2523_fam"/>
    <property type="match status" value="1"/>
</dbReference>
<dbReference type="EMBL" id="JAUSQZ010000001">
    <property type="protein sequence ID" value="MDP9830790.1"/>
    <property type="molecule type" value="Genomic_DNA"/>
</dbReference>
<dbReference type="SUPFAM" id="SSF52540">
    <property type="entry name" value="P-loop containing nucleoside triphosphate hydrolases"/>
    <property type="match status" value="1"/>
</dbReference>
<evidence type="ECO:0008006" key="5">
    <source>
        <dbReference type="Google" id="ProtNLM"/>
    </source>
</evidence>
<organism evidence="3 4">
    <name type="scientific">Kineosporia succinea</name>
    <dbReference type="NCBI Taxonomy" id="84632"/>
    <lineage>
        <taxon>Bacteria</taxon>
        <taxon>Bacillati</taxon>
        <taxon>Actinomycetota</taxon>
        <taxon>Actinomycetes</taxon>
        <taxon>Kineosporiales</taxon>
        <taxon>Kineosporiaceae</taxon>
        <taxon>Kineosporia</taxon>
    </lineage>
</organism>
<dbReference type="Gene3D" id="3.40.50.300">
    <property type="entry name" value="P-loop containing nucleotide triphosphate hydrolases"/>
    <property type="match status" value="1"/>
</dbReference>